<protein>
    <submittedName>
        <fullName evidence="2">Uncharacterized protein</fullName>
    </submittedName>
</protein>
<reference evidence="2 3" key="1">
    <citation type="journal article" date="2019" name="Commun. Biol.">
        <title>The bagworm genome reveals a unique fibroin gene that provides high tensile strength.</title>
        <authorList>
            <person name="Kono N."/>
            <person name="Nakamura H."/>
            <person name="Ohtoshi R."/>
            <person name="Tomita M."/>
            <person name="Numata K."/>
            <person name="Arakawa K."/>
        </authorList>
    </citation>
    <scope>NUCLEOTIDE SEQUENCE [LARGE SCALE GENOMIC DNA]</scope>
</reference>
<dbReference type="AlphaFoldDB" id="A0A4C1UMR0"/>
<evidence type="ECO:0000313" key="3">
    <source>
        <dbReference type="Proteomes" id="UP000299102"/>
    </source>
</evidence>
<accession>A0A4C1UMR0</accession>
<name>A0A4C1UMR0_EUMVA</name>
<evidence type="ECO:0000313" key="2">
    <source>
        <dbReference type="EMBL" id="GBP27721.1"/>
    </source>
</evidence>
<dbReference type="Proteomes" id="UP000299102">
    <property type="component" value="Unassembled WGS sequence"/>
</dbReference>
<evidence type="ECO:0000256" key="1">
    <source>
        <dbReference type="SAM" id="MobiDB-lite"/>
    </source>
</evidence>
<gene>
    <name evidence="2" type="ORF">EVAR_82769_1</name>
</gene>
<feature type="region of interest" description="Disordered" evidence="1">
    <location>
        <begin position="1"/>
        <end position="21"/>
    </location>
</feature>
<proteinExistence type="predicted"/>
<comment type="caution">
    <text evidence="2">The sequence shown here is derived from an EMBL/GenBank/DDBJ whole genome shotgun (WGS) entry which is preliminary data.</text>
</comment>
<feature type="compositionally biased region" description="Basic and acidic residues" evidence="1">
    <location>
        <begin position="1"/>
        <end position="13"/>
    </location>
</feature>
<keyword evidence="3" id="KW-1185">Reference proteome</keyword>
<dbReference type="EMBL" id="BGZK01000198">
    <property type="protein sequence ID" value="GBP27721.1"/>
    <property type="molecule type" value="Genomic_DNA"/>
</dbReference>
<organism evidence="2 3">
    <name type="scientific">Eumeta variegata</name>
    <name type="common">Bagworm moth</name>
    <name type="synonym">Eumeta japonica</name>
    <dbReference type="NCBI Taxonomy" id="151549"/>
    <lineage>
        <taxon>Eukaryota</taxon>
        <taxon>Metazoa</taxon>
        <taxon>Ecdysozoa</taxon>
        <taxon>Arthropoda</taxon>
        <taxon>Hexapoda</taxon>
        <taxon>Insecta</taxon>
        <taxon>Pterygota</taxon>
        <taxon>Neoptera</taxon>
        <taxon>Endopterygota</taxon>
        <taxon>Lepidoptera</taxon>
        <taxon>Glossata</taxon>
        <taxon>Ditrysia</taxon>
        <taxon>Tineoidea</taxon>
        <taxon>Psychidae</taxon>
        <taxon>Oiketicinae</taxon>
        <taxon>Eumeta</taxon>
    </lineage>
</organism>
<sequence>MNTGRPLDHRANSARESTTGARKKFAGLGRRILVPVSTVPHFDPAQALDSNSGPTLGLDPGLVLNFCPGPDSSLRFPSLSQFQYSYRSRFRFVNSRNKW</sequence>